<dbReference type="Proteomes" id="UP000295325">
    <property type="component" value="Unassembled WGS sequence"/>
</dbReference>
<dbReference type="OrthoDB" id="9765164at2"/>
<dbReference type="Pfam" id="PF00874">
    <property type="entry name" value="PRD"/>
    <property type="match status" value="1"/>
</dbReference>
<evidence type="ECO:0000256" key="1">
    <source>
        <dbReference type="ARBA" id="ARBA00022679"/>
    </source>
</evidence>
<sequence length="671" mass="75543">MTNRELIYKKLLELNDNKGIDAQTLASMVGMTRSNVSYELNALVKEGKVCKSSGRPVLFFIPDRGNNSNKESKLDQMKKKNMSLTQAIEQMKAAILYPPKGIPSLLLGDTGVGKSMFASLMYEYSVEMGVRAANSPFIVFNCADYSNNPQLLTSQLFGVKKGAYTGAESDRVGLIERANGGVLLLDEVHRLPPEGQEMLFTFMDTGSFRRIGDFEDRKSDVLIICATTEDPGSSLLKTFMRRIPMMIKIPSLKERSLEERLYLIKSFFKQESVKLNREIYVSLNTMRALLSYDCPHNIGQLKNDIQLICAKAYSEFLTNIKSDIRINSASLPHYIKEGLYKEKEHRVLWNQLVGEEIEYFKFTASRELNEEVIGSSGNSIYAMIDQKLENLKSQGIANIAIENILENDTVRYFDNHISGVSEDLNKKNLMSIIDKDIFDCIDKVVYYLSSTLKRHFNNNLYTALALHINTLIKRVLSNKSITNPELKKIMKLYPEEFAAAIGAKEIIEKHIRHSIADDEAGFLTIFLLPEEEINNKSRDKVKVVLIAHGEATASSMANVANKLLGENYVVGINAPIEVSLSDVLDAFRRYVAENTSSEGYLVLVDMGSLTTFGEIIEKEFNVSVKVIPLVSTLHVLVAARKALLGFSLDNIYKEVLQVNSYFNRDFASNFQ</sequence>
<dbReference type="PANTHER" id="PTHR32071:SF38">
    <property type="entry name" value="PSP OPERON TRANSCRIPTIONAL ACTIVATOR"/>
    <property type="match status" value="1"/>
</dbReference>
<dbReference type="Gene3D" id="1.10.1790.10">
    <property type="entry name" value="PRD domain"/>
    <property type="match status" value="1"/>
</dbReference>
<dbReference type="PROSITE" id="PS51096">
    <property type="entry name" value="PTS_EIIA_TYPE_4"/>
    <property type="match status" value="1"/>
</dbReference>
<feature type="domain" description="PTS EIIA type-4" evidence="8">
    <location>
        <begin position="540"/>
        <end position="663"/>
    </location>
</feature>
<dbReference type="GO" id="GO:0006355">
    <property type="term" value="P:regulation of DNA-templated transcription"/>
    <property type="evidence" value="ECO:0007669"/>
    <property type="project" value="InterPro"/>
</dbReference>
<evidence type="ECO:0000313" key="10">
    <source>
        <dbReference type="EMBL" id="TDT51921.1"/>
    </source>
</evidence>
<dbReference type="SUPFAM" id="SSF63520">
    <property type="entry name" value="PTS-regulatory domain, PRD"/>
    <property type="match status" value="1"/>
</dbReference>
<dbReference type="SUPFAM" id="SSF53062">
    <property type="entry name" value="PTS system fructose IIA component-like"/>
    <property type="match status" value="1"/>
</dbReference>
<feature type="domain" description="PRD" evidence="9">
    <location>
        <begin position="432"/>
        <end position="537"/>
    </location>
</feature>
<dbReference type="CDD" id="cd00006">
    <property type="entry name" value="PTS_IIA_man"/>
    <property type="match status" value="1"/>
</dbReference>
<evidence type="ECO:0000256" key="2">
    <source>
        <dbReference type="ARBA" id="ARBA00022741"/>
    </source>
</evidence>
<dbReference type="RefSeq" id="WP_133628549.1">
    <property type="nucleotide sequence ID" value="NZ_SOAZ01000016.1"/>
</dbReference>
<evidence type="ECO:0000256" key="4">
    <source>
        <dbReference type="ARBA" id="ARBA00022840"/>
    </source>
</evidence>
<feature type="domain" description="Sigma-54 factor interaction" evidence="7">
    <location>
        <begin position="77"/>
        <end position="310"/>
    </location>
</feature>
<evidence type="ECO:0000259" key="8">
    <source>
        <dbReference type="PROSITE" id="PS51096"/>
    </source>
</evidence>
<evidence type="ECO:0000259" key="7">
    <source>
        <dbReference type="PROSITE" id="PS50045"/>
    </source>
</evidence>
<feature type="coiled-coil region" evidence="6">
    <location>
        <begin position="67"/>
        <end position="94"/>
    </location>
</feature>
<reference evidence="10 11" key="1">
    <citation type="submission" date="2019-03" db="EMBL/GenBank/DDBJ databases">
        <title>Genomic Encyclopedia of Type Strains, Phase IV (KMG-IV): sequencing the most valuable type-strain genomes for metagenomic binning, comparative biology and taxonomic classification.</title>
        <authorList>
            <person name="Goeker M."/>
        </authorList>
    </citation>
    <scope>NUCLEOTIDE SEQUENCE [LARGE SCALE GENOMIC DNA]</scope>
    <source>
        <strain evidence="10 11">DSM 24455</strain>
    </source>
</reference>
<dbReference type="Gene3D" id="3.40.50.510">
    <property type="entry name" value="Phosphotransferase system, mannose-type IIA component"/>
    <property type="match status" value="1"/>
</dbReference>
<dbReference type="GO" id="GO:0005524">
    <property type="term" value="F:ATP binding"/>
    <property type="evidence" value="ECO:0007669"/>
    <property type="project" value="UniProtKB-KW"/>
</dbReference>
<evidence type="ECO:0000313" key="11">
    <source>
        <dbReference type="Proteomes" id="UP000295325"/>
    </source>
</evidence>
<dbReference type="Gene3D" id="3.40.50.300">
    <property type="entry name" value="P-loop containing nucleotide triphosphate hydrolases"/>
    <property type="match status" value="1"/>
</dbReference>
<dbReference type="GO" id="GO:0003677">
    <property type="term" value="F:DNA binding"/>
    <property type="evidence" value="ECO:0007669"/>
    <property type="project" value="UniProtKB-KW"/>
</dbReference>
<dbReference type="InterPro" id="IPR003593">
    <property type="entry name" value="AAA+_ATPase"/>
</dbReference>
<dbReference type="InterPro" id="IPR036634">
    <property type="entry name" value="PRD_sf"/>
</dbReference>
<evidence type="ECO:0000259" key="9">
    <source>
        <dbReference type="PROSITE" id="PS51372"/>
    </source>
</evidence>
<dbReference type="PROSITE" id="PS50045">
    <property type="entry name" value="SIGMA54_INTERACT_4"/>
    <property type="match status" value="1"/>
</dbReference>
<dbReference type="PANTHER" id="PTHR32071">
    <property type="entry name" value="TRANSCRIPTIONAL REGULATORY PROTEIN"/>
    <property type="match status" value="1"/>
</dbReference>
<comment type="caution">
    <text evidence="10">The sequence shown here is derived from an EMBL/GenBank/DDBJ whole genome shotgun (WGS) entry which is preliminary data.</text>
</comment>
<dbReference type="InterPro" id="IPR004701">
    <property type="entry name" value="PTS_EIIA_man-typ"/>
</dbReference>
<keyword evidence="2" id="KW-0547">Nucleotide-binding</keyword>
<dbReference type="InterPro" id="IPR036390">
    <property type="entry name" value="WH_DNA-bd_sf"/>
</dbReference>
<dbReference type="InterPro" id="IPR033887">
    <property type="entry name" value="PTS_IIA_man"/>
</dbReference>
<dbReference type="SMART" id="SM00382">
    <property type="entry name" value="AAA"/>
    <property type="match status" value="1"/>
</dbReference>
<dbReference type="InterPro" id="IPR011608">
    <property type="entry name" value="PRD"/>
</dbReference>
<dbReference type="InterPro" id="IPR002078">
    <property type="entry name" value="Sigma_54_int"/>
</dbReference>
<dbReference type="Gene3D" id="1.10.10.10">
    <property type="entry name" value="Winged helix-like DNA-binding domain superfamily/Winged helix DNA-binding domain"/>
    <property type="match status" value="1"/>
</dbReference>
<dbReference type="InterPro" id="IPR027417">
    <property type="entry name" value="P-loop_NTPase"/>
</dbReference>
<keyword evidence="1" id="KW-0808">Transferase</keyword>
<gene>
    <name evidence="10" type="ORF">EDD71_1161</name>
</gene>
<dbReference type="InterPro" id="IPR036388">
    <property type="entry name" value="WH-like_DNA-bd_sf"/>
</dbReference>
<dbReference type="SUPFAM" id="SSF52540">
    <property type="entry name" value="P-loop containing nucleoside triphosphate hydrolases"/>
    <property type="match status" value="1"/>
</dbReference>
<protein>
    <submittedName>
        <fullName evidence="10">Transcriptional regulator with AAA-type ATPase domain</fullName>
    </submittedName>
</protein>
<keyword evidence="11" id="KW-1185">Reference proteome</keyword>
<dbReference type="AlphaFoldDB" id="A0A4R7KED2"/>
<dbReference type="InterPro" id="IPR036662">
    <property type="entry name" value="PTS_EIIA_man-typ_sf"/>
</dbReference>
<accession>A0A4R7KED2</accession>
<dbReference type="SUPFAM" id="SSF46785">
    <property type="entry name" value="Winged helix' DNA-binding domain"/>
    <property type="match status" value="1"/>
</dbReference>
<evidence type="ECO:0000256" key="3">
    <source>
        <dbReference type="ARBA" id="ARBA00022777"/>
    </source>
</evidence>
<keyword evidence="3" id="KW-0418">Kinase</keyword>
<organism evidence="10 11">
    <name type="scientific">Fonticella tunisiensis</name>
    <dbReference type="NCBI Taxonomy" id="1096341"/>
    <lineage>
        <taxon>Bacteria</taxon>
        <taxon>Bacillati</taxon>
        <taxon>Bacillota</taxon>
        <taxon>Clostridia</taxon>
        <taxon>Eubacteriales</taxon>
        <taxon>Clostridiaceae</taxon>
        <taxon>Fonticella</taxon>
    </lineage>
</organism>
<dbReference type="PROSITE" id="PS51372">
    <property type="entry name" value="PRD_2"/>
    <property type="match status" value="1"/>
</dbReference>
<keyword evidence="4" id="KW-0067">ATP-binding</keyword>
<dbReference type="Pfam" id="PF03610">
    <property type="entry name" value="EIIA-man"/>
    <property type="match status" value="1"/>
</dbReference>
<dbReference type="GO" id="GO:0009401">
    <property type="term" value="P:phosphoenolpyruvate-dependent sugar phosphotransferase system"/>
    <property type="evidence" value="ECO:0007669"/>
    <property type="project" value="InterPro"/>
</dbReference>
<dbReference type="GO" id="GO:0016301">
    <property type="term" value="F:kinase activity"/>
    <property type="evidence" value="ECO:0007669"/>
    <property type="project" value="UniProtKB-KW"/>
</dbReference>
<evidence type="ECO:0000256" key="5">
    <source>
        <dbReference type="ARBA" id="ARBA00023125"/>
    </source>
</evidence>
<dbReference type="CDD" id="cd00009">
    <property type="entry name" value="AAA"/>
    <property type="match status" value="1"/>
</dbReference>
<name>A0A4R7KED2_9CLOT</name>
<proteinExistence type="predicted"/>
<keyword evidence="6" id="KW-0175">Coiled coil</keyword>
<keyword evidence="5" id="KW-0238">DNA-binding</keyword>
<dbReference type="GO" id="GO:0016020">
    <property type="term" value="C:membrane"/>
    <property type="evidence" value="ECO:0007669"/>
    <property type="project" value="InterPro"/>
</dbReference>
<evidence type="ECO:0000256" key="6">
    <source>
        <dbReference type="SAM" id="Coils"/>
    </source>
</evidence>
<dbReference type="Pfam" id="PF00158">
    <property type="entry name" value="Sigma54_activat"/>
    <property type="match status" value="1"/>
</dbReference>
<dbReference type="EMBL" id="SOAZ01000016">
    <property type="protein sequence ID" value="TDT51921.1"/>
    <property type="molecule type" value="Genomic_DNA"/>
</dbReference>